<reference evidence="2" key="1">
    <citation type="journal article" date="2020" name="Nature">
        <title>Giant virus diversity and host interactions through global metagenomics.</title>
        <authorList>
            <person name="Schulz F."/>
            <person name="Roux S."/>
            <person name="Paez-Espino D."/>
            <person name="Jungbluth S."/>
            <person name="Walsh D.A."/>
            <person name="Denef V.J."/>
            <person name="McMahon K.D."/>
            <person name="Konstantinidis K.T."/>
            <person name="Eloe-Fadrosh E.A."/>
            <person name="Kyrpides N.C."/>
            <person name="Woyke T."/>
        </authorList>
    </citation>
    <scope>NUCLEOTIDE SEQUENCE</scope>
    <source>
        <strain evidence="2">GVMAG-M-3300023174-130</strain>
    </source>
</reference>
<feature type="region of interest" description="Disordered" evidence="1">
    <location>
        <begin position="187"/>
        <end position="301"/>
    </location>
</feature>
<accession>A0A6C0D7J2</accession>
<organism evidence="2">
    <name type="scientific">viral metagenome</name>
    <dbReference type="NCBI Taxonomy" id="1070528"/>
    <lineage>
        <taxon>unclassified sequences</taxon>
        <taxon>metagenomes</taxon>
        <taxon>organismal metagenomes</taxon>
    </lineage>
</organism>
<evidence type="ECO:0000313" key="2">
    <source>
        <dbReference type="EMBL" id="QHT13006.1"/>
    </source>
</evidence>
<proteinExistence type="predicted"/>
<dbReference type="EMBL" id="MN739555">
    <property type="protein sequence ID" value="QHT13006.1"/>
    <property type="molecule type" value="Genomic_DNA"/>
</dbReference>
<dbReference type="AlphaFoldDB" id="A0A6C0D7J2"/>
<name>A0A6C0D7J2_9ZZZZ</name>
<sequence length="301" mass="35323">MAKRIKFDDATEDQKRCNPGPNVVFNKRKDAPVKFVQYLTNYNREGSLGCGPGKYPMYRDGKYCCEDNIMNDQDLFDYINGLLQSATEMSPSVFQSNKDKIFFLIDECRERLFEHNPTLIDKLVIPEGFTNMIDWYIYNCDNAPDRKTYREIPPEMLVDPQYQRLAGRSMDEYYAIREYRRNLLREANKQFSGPPTPFRPGGGQEPLRSVPYIGPSTVFRPGGGQDSLKPQTPLRRVMRQYRLEVPDIPDEPIIRNRKRDEDEDKDTDEQNKTYRKLGGRKGKTYNKKNKRKKTTKRKTRI</sequence>
<evidence type="ECO:0000256" key="1">
    <source>
        <dbReference type="SAM" id="MobiDB-lite"/>
    </source>
</evidence>
<protein>
    <submittedName>
        <fullName evidence="2">Uncharacterized protein</fullName>
    </submittedName>
</protein>
<feature type="compositionally biased region" description="Basic residues" evidence="1">
    <location>
        <begin position="273"/>
        <end position="301"/>
    </location>
</feature>